<dbReference type="Gene3D" id="1.10.10.10">
    <property type="entry name" value="Winged helix-like DNA-binding domain superfamily/Winged helix DNA-binding domain"/>
    <property type="match status" value="1"/>
</dbReference>
<dbReference type="PANTHER" id="PTHR30432:SF1">
    <property type="entry name" value="DNA-BINDING TRANSCRIPTIONAL DUAL REGULATOR MODE"/>
    <property type="match status" value="1"/>
</dbReference>
<evidence type="ECO:0000313" key="2">
    <source>
        <dbReference type="EMBL" id="TWJ18258.1"/>
    </source>
</evidence>
<dbReference type="Pfam" id="PF00126">
    <property type="entry name" value="HTH_1"/>
    <property type="match status" value="1"/>
</dbReference>
<dbReference type="InterPro" id="IPR051815">
    <property type="entry name" value="Molybdate_resp_trans_reg"/>
</dbReference>
<sequence>MSEAGSELRVRSKIWLEVDGKPVFGRGRDELLRLIKKTGSINAAAKEMGVPYRKAWTYIDAMEKRLGFPLVNRLKGGAGGGESSLTPQAETLLQKFDRLQEGFNEMVNCKFMELDF</sequence>
<evidence type="ECO:0000313" key="3">
    <source>
        <dbReference type="Proteomes" id="UP000319449"/>
    </source>
</evidence>
<gene>
    <name evidence="2" type="ORF">JN12_02660</name>
</gene>
<name>A0A562VK52_9BACT</name>
<feature type="domain" description="HTH lysR-type" evidence="1">
    <location>
        <begin position="32"/>
        <end position="90"/>
    </location>
</feature>
<dbReference type="OrthoDB" id="9800709at2"/>
<comment type="caution">
    <text evidence="2">The sequence shown here is derived from an EMBL/GenBank/DDBJ whole genome shotgun (WGS) entry which is preliminary data.</text>
</comment>
<evidence type="ECO:0000259" key="1">
    <source>
        <dbReference type="Pfam" id="PF00126"/>
    </source>
</evidence>
<dbReference type="GO" id="GO:0003700">
    <property type="term" value="F:DNA-binding transcription factor activity"/>
    <property type="evidence" value="ECO:0007669"/>
    <property type="project" value="InterPro"/>
</dbReference>
<dbReference type="Proteomes" id="UP000319449">
    <property type="component" value="Unassembled WGS sequence"/>
</dbReference>
<dbReference type="RefSeq" id="WP_145023541.1">
    <property type="nucleotide sequence ID" value="NZ_VLLN01000017.1"/>
</dbReference>
<proteinExistence type="predicted"/>
<dbReference type="InterPro" id="IPR000847">
    <property type="entry name" value="LysR_HTH_N"/>
</dbReference>
<organism evidence="2 3">
    <name type="scientific">Geobacter argillaceus</name>
    <dbReference type="NCBI Taxonomy" id="345631"/>
    <lineage>
        <taxon>Bacteria</taxon>
        <taxon>Pseudomonadati</taxon>
        <taxon>Thermodesulfobacteriota</taxon>
        <taxon>Desulfuromonadia</taxon>
        <taxon>Geobacterales</taxon>
        <taxon>Geobacteraceae</taxon>
        <taxon>Geobacter</taxon>
    </lineage>
</organism>
<dbReference type="InterPro" id="IPR036388">
    <property type="entry name" value="WH-like_DNA-bd_sf"/>
</dbReference>
<dbReference type="SUPFAM" id="SSF46785">
    <property type="entry name" value="Winged helix' DNA-binding domain"/>
    <property type="match status" value="1"/>
</dbReference>
<dbReference type="InterPro" id="IPR036390">
    <property type="entry name" value="WH_DNA-bd_sf"/>
</dbReference>
<dbReference type="AlphaFoldDB" id="A0A562VK52"/>
<accession>A0A562VK52</accession>
<dbReference type="PANTHER" id="PTHR30432">
    <property type="entry name" value="TRANSCRIPTIONAL REGULATOR MODE"/>
    <property type="match status" value="1"/>
</dbReference>
<protein>
    <submittedName>
        <fullName evidence="2">Molybdate transport system regulatory protein</fullName>
    </submittedName>
</protein>
<keyword evidence="3" id="KW-1185">Reference proteome</keyword>
<reference evidence="2 3" key="1">
    <citation type="submission" date="2019-07" db="EMBL/GenBank/DDBJ databases">
        <title>Genomic Encyclopedia of Archaeal and Bacterial Type Strains, Phase II (KMG-II): from individual species to whole genera.</title>
        <authorList>
            <person name="Goeker M."/>
        </authorList>
    </citation>
    <scope>NUCLEOTIDE SEQUENCE [LARGE SCALE GENOMIC DNA]</scope>
    <source>
        <strain evidence="2 3">ATCC BAA-1139</strain>
    </source>
</reference>
<dbReference type="EMBL" id="VLLN01000017">
    <property type="protein sequence ID" value="TWJ18258.1"/>
    <property type="molecule type" value="Genomic_DNA"/>
</dbReference>